<dbReference type="AlphaFoldDB" id="A0A1K2IM05"/>
<dbReference type="EMBL" id="FPKV01000003">
    <property type="protein sequence ID" value="SFZ93399.1"/>
    <property type="molecule type" value="Genomic_DNA"/>
</dbReference>
<evidence type="ECO:0000313" key="1">
    <source>
        <dbReference type="EMBL" id="SFZ93399.1"/>
    </source>
</evidence>
<dbReference type="RefSeq" id="WP_072402759.1">
    <property type="nucleotide sequence ID" value="NZ_FPKV01000003.1"/>
</dbReference>
<protein>
    <recommendedName>
        <fullName evidence="3">Fibronectin type-III domain-containing protein</fullName>
    </recommendedName>
</protein>
<organism evidence="1 2">
    <name type="scientific">Flaviramulus basaltis</name>
    <dbReference type="NCBI Taxonomy" id="369401"/>
    <lineage>
        <taxon>Bacteria</taxon>
        <taxon>Pseudomonadati</taxon>
        <taxon>Bacteroidota</taxon>
        <taxon>Flavobacteriia</taxon>
        <taxon>Flavobacteriales</taxon>
        <taxon>Flavobacteriaceae</taxon>
        <taxon>Flaviramulus</taxon>
    </lineage>
</organism>
<dbReference type="PROSITE" id="PS51257">
    <property type="entry name" value="PROKAR_LIPOPROTEIN"/>
    <property type="match status" value="1"/>
</dbReference>
<proteinExistence type="predicted"/>
<dbReference type="Gene3D" id="2.60.40.10">
    <property type="entry name" value="Immunoglobulins"/>
    <property type="match status" value="1"/>
</dbReference>
<sequence length="118" mass="13281">MQKVILLFILGFGFIACDDIIEVVDISNKSVSILAPTENSAIDITLVTFSWNPVEDAESYHLQIATPSFENAIQILEDTLITKKNFTKTLEAANYQWRIRGENSNYQTPYVTTGFSVE</sequence>
<dbReference type="STRING" id="369401.SAMN05428642_103111"/>
<name>A0A1K2IM05_9FLAO</name>
<accession>A0A1K2IM05</accession>
<dbReference type="OrthoDB" id="1121506at2"/>
<keyword evidence="2" id="KW-1185">Reference proteome</keyword>
<dbReference type="InterPro" id="IPR013783">
    <property type="entry name" value="Ig-like_fold"/>
</dbReference>
<evidence type="ECO:0000313" key="2">
    <source>
        <dbReference type="Proteomes" id="UP000182544"/>
    </source>
</evidence>
<dbReference type="Proteomes" id="UP000182544">
    <property type="component" value="Unassembled WGS sequence"/>
</dbReference>
<evidence type="ECO:0008006" key="3">
    <source>
        <dbReference type="Google" id="ProtNLM"/>
    </source>
</evidence>
<gene>
    <name evidence="1" type="ORF">SAMN05428642_103111</name>
</gene>
<reference evidence="1 2" key="1">
    <citation type="submission" date="2016-10" db="EMBL/GenBank/DDBJ databases">
        <authorList>
            <person name="de Groot N.N."/>
        </authorList>
    </citation>
    <scope>NUCLEOTIDE SEQUENCE [LARGE SCALE GENOMIC DNA]</scope>
    <source>
        <strain evidence="1 2">DSM 18180</strain>
    </source>
</reference>